<dbReference type="Proteomes" id="UP000308365">
    <property type="component" value="Unassembled WGS sequence"/>
</dbReference>
<comment type="caution">
    <text evidence="2">The sequence shown here is derived from an EMBL/GenBank/DDBJ whole genome shotgun (WGS) entry which is preliminary data.</text>
</comment>
<gene>
    <name evidence="2" type="ORF">EI555_020863</name>
</gene>
<organism evidence="2 3">
    <name type="scientific">Monodon monoceros</name>
    <name type="common">Narwhal</name>
    <name type="synonym">Ceratodon monodon</name>
    <dbReference type="NCBI Taxonomy" id="40151"/>
    <lineage>
        <taxon>Eukaryota</taxon>
        <taxon>Metazoa</taxon>
        <taxon>Chordata</taxon>
        <taxon>Craniata</taxon>
        <taxon>Vertebrata</taxon>
        <taxon>Euteleostomi</taxon>
        <taxon>Mammalia</taxon>
        <taxon>Eutheria</taxon>
        <taxon>Laurasiatheria</taxon>
        <taxon>Artiodactyla</taxon>
        <taxon>Whippomorpha</taxon>
        <taxon>Cetacea</taxon>
        <taxon>Odontoceti</taxon>
        <taxon>Monodontidae</taxon>
        <taxon>Monodon</taxon>
    </lineage>
</organism>
<evidence type="ECO:0000313" key="3">
    <source>
        <dbReference type="Proteomes" id="UP000308365"/>
    </source>
</evidence>
<dbReference type="EMBL" id="RWIC01001376">
    <property type="protein sequence ID" value="TKC36071.1"/>
    <property type="molecule type" value="Genomic_DNA"/>
</dbReference>
<sequence>EQACTVDWPPPPNSHSSLGLRAVGTHESSGISSGCHFEDRSMGPSSPVEELRAEPRSPRSPPIHPPKVGELSLISPHRAHSHPLWIQSELHTLLPPAGLFPRERRPPCGPSQLVRGAPPPPSTVLCTRSPSRAALLAFFSRDYYFGRVLRSAPRQAVAGCALLSSAGPPELARGPAALPLVQQPFLHRVTASNHGHRPTVPRLSRQVAEELWAGEAELCKGHSPVSLLLLDNPAIQLGGGPGPPKVLVSGGGLAAGAQAAPTFLPAEQRALSHQVPKSWTMRLAVAALLLGLTMVATGDEGDKDPCVYEALPDNDTVLCKGLKVFYPELGNLGCMVVPECNNYRQKITYWTEPIVKFPGALDVSEPAWLDGRVMGLEFPLGLLIWVT</sequence>
<evidence type="ECO:0000313" key="2">
    <source>
        <dbReference type="EMBL" id="TKC36071.1"/>
    </source>
</evidence>
<accession>A0A4U1EIE8</accession>
<reference evidence="3" key="1">
    <citation type="journal article" date="2019" name="IScience">
        <title>Narwhal Genome Reveals Long-Term Low Genetic Diversity despite Current Large Abundance Size.</title>
        <authorList>
            <person name="Westbury M.V."/>
            <person name="Petersen B."/>
            <person name="Garde E."/>
            <person name="Heide-Jorgensen M.P."/>
            <person name="Lorenzen E.D."/>
        </authorList>
    </citation>
    <scope>NUCLEOTIDE SEQUENCE [LARGE SCALE GENOMIC DNA]</scope>
</reference>
<protein>
    <submittedName>
        <fullName evidence="2">Uncharacterized protein</fullName>
    </submittedName>
</protein>
<dbReference type="AlphaFoldDB" id="A0A4U1EIE8"/>
<proteinExistence type="predicted"/>
<feature type="non-terminal residue" evidence="2">
    <location>
        <position position="1"/>
    </location>
</feature>
<name>A0A4U1EIE8_MONMO</name>
<evidence type="ECO:0000256" key="1">
    <source>
        <dbReference type="SAM" id="MobiDB-lite"/>
    </source>
</evidence>
<feature type="region of interest" description="Disordered" evidence="1">
    <location>
        <begin position="1"/>
        <end position="70"/>
    </location>
</feature>